<protein>
    <submittedName>
        <fullName evidence="1">Uncharacterized protein</fullName>
    </submittedName>
</protein>
<dbReference type="AlphaFoldDB" id="A0A7V8NM34"/>
<keyword evidence="2" id="KW-1185">Reference proteome</keyword>
<reference evidence="1" key="1">
    <citation type="submission" date="2020-06" db="EMBL/GenBank/DDBJ databases">
        <title>Legume-microbial interactions unlock mineral nutrients during tropical forest succession.</title>
        <authorList>
            <person name="Epihov D.Z."/>
        </authorList>
    </citation>
    <scope>NUCLEOTIDE SEQUENCE [LARGE SCALE GENOMIC DNA]</scope>
    <source>
        <strain evidence="1">Pan2503</strain>
    </source>
</reference>
<sequence length="142" mass="17177">MAKRRNQHPQQRQDNIFAGNPFLDDLLAWRHSPEGEQFAECSDTLCEVMEDVQLDATKRQFIWLDGERLDILQSIARIHHRYPDMRRDWIEEYLLDWIEMDYAPEHYSKAQLDELDRLTARWIADHSRRAKTTKSQRRTRHS</sequence>
<proteinExistence type="predicted"/>
<comment type="caution">
    <text evidence="1">The sequence shown here is derived from an EMBL/GenBank/DDBJ whole genome shotgun (WGS) entry which is preliminary data.</text>
</comment>
<organism evidence="1 2">
    <name type="scientific">Candidatus Acidiferrum panamense</name>
    <dbReference type="NCBI Taxonomy" id="2741543"/>
    <lineage>
        <taxon>Bacteria</taxon>
        <taxon>Pseudomonadati</taxon>
        <taxon>Acidobacteriota</taxon>
        <taxon>Terriglobia</taxon>
        <taxon>Candidatus Acidiferrales</taxon>
        <taxon>Candidatus Acidiferrum</taxon>
    </lineage>
</organism>
<accession>A0A7V8NM34</accession>
<name>A0A7V8NM34_9BACT</name>
<evidence type="ECO:0000313" key="1">
    <source>
        <dbReference type="EMBL" id="MBA0083560.1"/>
    </source>
</evidence>
<evidence type="ECO:0000313" key="2">
    <source>
        <dbReference type="Proteomes" id="UP000567293"/>
    </source>
</evidence>
<dbReference type="Proteomes" id="UP000567293">
    <property type="component" value="Unassembled WGS sequence"/>
</dbReference>
<dbReference type="EMBL" id="JACDQQ010000105">
    <property type="protein sequence ID" value="MBA0083560.1"/>
    <property type="molecule type" value="Genomic_DNA"/>
</dbReference>
<gene>
    <name evidence="1" type="ORF">HRJ53_01050</name>
</gene>